<dbReference type="EMBL" id="JAALLT010000003">
    <property type="protein sequence ID" value="NGP76757.1"/>
    <property type="molecule type" value="Genomic_DNA"/>
</dbReference>
<dbReference type="InterPro" id="IPR032508">
    <property type="entry name" value="FecR_C"/>
</dbReference>
<dbReference type="PANTHER" id="PTHR30273:SF2">
    <property type="entry name" value="PROTEIN FECR"/>
    <property type="match status" value="1"/>
</dbReference>
<proteinExistence type="predicted"/>
<dbReference type="Proteomes" id="UP000473278">
    <property type="component" value="Unassembled WGS sequence"/>
</dbReference>
<organism evidence="5 6">
    <name type="scientific">Halalkalibaculum roseum</name>
    <dbReference type="NCBI Taxonomy" id="2709311"/>
    <lineage>
        <taxon>Bacteria</taxon>
        <taxon>Pseudomonadati</taxon>
        <taxon>Balneolota</taxon>
        <taxon>Balneolia</taxon>
        <taxon>Balneolales</taxon>
        <taxon>Balneolaceae</taxon>
        <taxon>Halalkalibaculum</taxon>
    </lineage>
</organism>
<dbReference type="Gene3D" id="3.55.50.30">
    <property type="match status" value="1"/>
</dbReference>
<evidence type="ECO:0000256" key="2">
    <source>
        <dbReference type="SAM" id="Phobius"/>
    </source>
</evidence>
<feature type="region of interest" description="Disordered" evidence="1">
    <location>
        <begin position="22"/>
        <end position="46"/>
    </location>
</feature>
<dbReference type="GO" id="GO:0016989">
    <property type="term" value="F:sigma factor antagonist activity"/>
    <property type="evidence" value="ECO:0007669"/>
    <property type="project" value="TreeGrafter"/>
</dbReference>
<evidence type="ECO:0000313" key="6">
    <source>
        <dbReference type="Proteomes" id="UP000473278"/>
    </source>
</evidence>
<dbReference type="AlphaFoldDB" id="A0A6M1T1X0"/>
<dbReference type="InterPro" id="IPR006860">
    <property type="entry name" value="FecR"/>
</dbReference>
<dbReference type="Gene3D" id="2.60.120.1440">
    <property type="match status" value="1"/>
</dbReference>
<protein>
    <submittedName>
        <fullName evidence="5">DUF4974 domain-containing protein</fullName>
    </submittedName>
</protein>
<feature type="domain" description="FecR protein" evidence="3">
    <location>
        <begin position="110"/>
        <end position="199"/>
    </location>
</feature>
<comment type="caution">
    <text evidence="5">The sequence shown here is derived from an EMBL/GenBank/DDBJ whole genome shotgun (WGS) entry which is preliminary data.</text>
</comment>
<feature type="transmembrane region" description="Helical" evidence="2">
    <location>
        <begin position="84"/>
        <end position="102"/>
    </location>
</feature>
<accession>A0A6M1T1X0</accession>
<keyword evidence="2" id="KW-0472">Membrane</keyword>
<gene>
    <name evidence="5" type="ORF">G3570_08940</name>
</gene>
<reference evidence="5 6" key="1">
    <citation type="submission" date="2020-02" db="EMBL/GenBank/DDBJ databases">
        <title>Balneolaceae bacterium YR4-1, complete genome.</title>
        <authorList>
            <person name="Li Y."/>
            <person name="Wu S."/>
        </authorList>
    </citation>
    <scope>NUCLEOTIDE SEQUENCE [LARGE SCALE GENOMIC DNA]</scope>
    <source>
        <strain evidence="5 6">YR4-1</strain>
    </source>
</reference>
<dbReference type="InterPro" id="IPR012373">
    <property type="entry name" value="Ferrdict_sens_TM"/>
</dbReference>
<keyword evidence="6" id="KW-1185">Reference proteome</keyword>
<evidence type="ECO:0000259" key="3">
    <source>
        <dbReference type="Pfam" id="PF04773"/>
    </source>
</evidence>
<evidence type="ECO:0000313" key="5">
    <source>
        <dbReference type="EMBL" id="NGP76757.1"/>
    </source>
</evidence>
<keyword evidence="2" id="KW-0812">Transmembrane</keyword>
<keyword evidence="2" id="KW-1133">Transmembrane helix</keyword>
<evidence type="ECO:0000256" key="1">
    <source>
        <dbReference type="SAM" id="MobiDB-lite"/>
    </source>
</evidence>
<evidence type="ECO:0000259" key="4">
    <source>
        <dbReference type="Pfam" id="PF16344"/>
    </source>
</evidence>
<feature type="domain" description="Protein FecR C-terminal" evidence="4">
    <location>
        <begin position="247"/>
        <end position="314"/>
    </location>
</feature>
<name>A0A6M1T1X0_9BACT</name>
<dbReference type="Pfam" id="PF16344">
    <property type="entry name" value="FecR_C"/>
    <property type="match status" value="1"/>
</dbReference>
<dbReference type="PIRSF" id="PIRSF018266">
    <property type="entry name" value="FecR"/>
    <property type="match status" value="1"/>
</dbReference>
<dbReference type="PANTHER" id="PTHR30273">
    <property type="entry name" value="PERIPLASMIC SIGNAL SENSOR AND SIGMA FACTOR ACTIVATOR FECR-RELATED"/>
    <property type="match status" value="1"/>
</dbReference>
<dbReference type="RefSeq" id="WP_165141479.1">
    <property type="nucleotide sequence ID" value="NZ_JAALLT010000003.1"/>
</dbReference>
<dbReference type="Pfam" id="PF04773">
    <property type="entry name" value="FecR"/>
    <property type="match status" value="1"/>
</dbReference>
<sequence>MPRDKSENNWLEKILEKLDPEPRKNAEQIWKEAPKTDDSQHVPISDSDKEDIFSNIMAETGINPEAENVHHFESNTEYASRWKWIAAAAVILIAAGLSYLTIPINHTAPYGEMVTVTLPDDSRVTLNSGTSISYNRLFDIMDRDISLQGEAYFEVENDDIPFIVHTSNTSVKVLGTAFNIRSWAQETDNETSVVLTEGSLSFYPEGQPDKYVILKPGEKSIFKQSSGTPTQPVTVDRERALAWTENRFAFESMTLVQIINEIERRFNLDIQVQQEDVLFDTLTVYYNKNVTAEQIIQDICQTKALSFRKINGGFVIED</sequence>